<sequence length="286" mass="32037">MAIAKLTRFILLPVLSAFLMGCVSASLQNLSDSLSSAILDQNDIEIVRKGLPAYLLMTDGLIEQQPENTDLLVSGAKLYALYASELVRETSRARNLSNKARAYAERALCLERHSLCRIDRLPHDAFAPALQNADRASLNVLYTYGLTWASWLQAHSRDWDAIADRPKIESLFERILELDESFDSGRAHFYLGLLRSQLSPALGGDPETAKSHFERAIELSRGNDLAVKVALARNYARMLYDRDLHDRLLREVLQADPNVPGLSLSNTMAQQEAQQLLAESDSYFQE</sequence>
<dbReference type="AlphaFoldDB" id="A0A4P9UNJ1"/>
<dbReference type="EMBL" id="CP035467">
    <property type="protein sequence ID" value="QCW82952.1"/>
    <property type="molecule type" value="Genomic_DNA"/>
</dbReference>
<dbReference type="Pfam" id="PF16811">
    <property type="entry name" value="TAtT"/>
    <property type="match status" value="1"/>
</dbReference>
<keyword evidence="3" id="KW-1185">Reference proteome</keyword>
<organism evidence="2 3">
    <name type="scientific">Methylotuvimicrobium buryatense</name>
    <name type="common">Methylomicrobium buryatense</name>
    <dbReference type="NCBI Taxonomy" id="95641"/>
    <lineage>
        <taxon>Bacteria</taxon>
        <taxon>Pseudomonadati</taxon>
        <taxon>Pseudomonadota</taxon>
        <taxon>Gammaproteobacteria</taxon>
        <taxon>Methylococcales</taxon>
        <taxon>Methylococcaceae</taxon>
        <taxon>Methylotuvimicrobium</taxon>
    </lineage>
</organism>
<evidence type="ECO:0000313" key="3">
    <source>
        <dbReference type="Proteomes" id="UP000305881"/>
    </source>
</evidence>
<reference evidence="3" key="1">
    <citation type="journal article" date="2019" name="J. Bacteriol.">
        <title>A Mutagenic Screen Identifies a TonB-Dependent Receptor Required for the Lanthanide Metal Switch in the Type I Methanotroph 'Methylotuvimicrobium buryatense' 5GB1C.</title>
        <authorList>
            <person name="Groom J.D."/>
            <person name="Ford S.M."/>
            <person name="Pesesky M.W."/>
            <person name="Lidstrom M.E."/>
        </authorList>
    </citation>
    <scope>NUCLEOTIDE SEQUENCE [LARGE SCALE GENOMIC DNA]</scope>
    <source>
        <strain evidence="3">5GB1C</strain>
    </source>
</reference>
<name>A0A4P9UNJ1_METBY</name>
<gene>
    <name evidence="2" type="ORF">EQU24_12400</name>
</gene>
<evidence type="ECO:0000313" key="2">
    <source>
        <dbReference type="EMBL" id="QCW82952.1"/>
    </source>
</evidence>
<feature type="signal peptide" evidence="1">
    <location>
        <begin position="1"/>
        <end position="25"/>
    </location>
</feature>
<dbReference type="InterPro" id="IPR031823">
    <property type="entry name" value="TatT"/>
</dbReference>
<keyword evidence="1" id="KW-0732">Signal</keyword>
<evidence type="ECO:0008006" key="4">
    <source>
        <dbReference type="Google" id="ProtNLM"/>
    </source>
</evidence>
<dbReference type="KEGG" id="mbur:EQU24_12400"/>
<proteinExistence type="predicted"/>
<dbReference type="STRING" id="675511.GCA_000341735_00557"/>
<dbReference type="RefSeq" id="WP_017839198.1">
    <property type="nucleotide sequence ID" value="NZ_CP035467.1"/>
</dbReference>
<evidence type="ECO:0000256" key="1">
    <source>
        <dbReference type="SAM" id="SignalP"/>
    </source>
</evidence>
<accession>A0A4P9UNJ1</accession>
<dbReference type="PROSITE" id="PS51257">
    <property type="entry name" value="PROKAR_LIPOPROTEIN"/>
    <property type="match status" value="1"/>
</dbReference>
<dbReference type="OrthoDB" id="5290315at2"/>
<protein>
    <recommendedName>
        <fullName evidence="4">Tetratricopeptide repeat protein</fullName>
    </recommendedName>
</protein>
<dbReference type="Proteomes" id="UP000305881">
    <property type="component" value="Chromosome"/>
</dbReference>
<dbReference type="InterPro" id="IPR038537">
    <property type="entry name" value="TatT_sf"/>
</dbReference>
<dbReference type="Gene3D" id="1.25.40.920">
    <property type="entry name" value="TRAP transporter T-component"/>
    <property type="match status" value="1"/>
</dbReference>
<feature type="chain" id="PRO_5020298381" description="Tetratricopeptide repeat protein" evidence="1">
    <location>
        <begin position="26"/>
        <end position="286"/>
    </location>
</feature>